<reference evidence="3 4" key="1">
    <citation type="submission" date="2018-06" db="EMBL/GenBank/DDBJ databases">
        <authorList>
            <consortium name="Pathogen Informatics"/>
            <person name="Doyle S."/>
        </authorList>
    </citation>
    <scope>NUCLEOTIDE SEQUENCE [LARGE SCALE GENOMIC DNA]</scope>
    <source>
        <strain evidence="3 4">NCTC11296</strain>
    </source>
</reference>
<dbReference type="Proteomes" id="UP000254465">
    <property type="component" value="Unassembled WGS sequence"/>
</dbReference>
<dbReference type="AlphaFoldDB" id="A0A377IA57"/>
<organism evidence="3 4">
    <name type="scientific">Avibacterium paragallinarum</name>
    <name type="common">Haemophilus gallinarum</name>
    <dbReference type="NCBI Taxonomy" id="728"/>
    <lineage>
        <taxon>Bacteria</taxon>
        <taxon>Pseudomonadati</taxon>
        <taxon>Pseudomonadota</taxon>
        <taxon>Gammaproteobacteria</taxon>
        <taxon>Pasteurellales</taxon>
        <taxon>Pasteurellaceae</taxon>
        <taxon>Avibacterium</taxon>
    </lineage>
</organism>
<dbReference type="GO" id="GO:0016747">
    <property type="term" value="F:acyltransferase activity, transferring groups other than amino-acyl groups"/>
    <property type="evidence" value="ECO:0007669"/>
    <property type="project" value="InterPro"/>
</dbReference>
<keyword evidence="3" id="KW-0808">Transferase</keyword>
<dbReference type="RefSeq" id="WP_021723531.1">
    <property type="nucleotide sequence ID" value="NZ_PQVK01000103.1"/>
</dbReference>
<feature type="transmembrane region" description="Helical" evidence="1">
    <location>
        <begin position="12"/>
        <end position="28"/>
    </location>
</feature>
<evidence type="ECO:0000256" key="1">
    <source>
        <dbReference type="SAM" id="Phobius"/>
    </source>
</evidence>
<proteinExistence type="predicted"/>
<keyword evidence="1" id="KW-0472">Membrane</keyword>
<dbReference type="GO" id="GO:0016020">
    <property type="term" value="C:membrane"/>
    <property type="evidence" value="ECO:0007669"/>
    <property type="project" value="TreeGrafter"/>
</dbReference>
<dbReference type="GO" id="GO:0009103">
    <property type="term" value="P:lipopolysaccharide biosynthetic process"/>
    <property type="evidence" value="ECO:0007669"/>
    <property type="project" value="TreeGrafter"/>
</dbReference>
<evidence type="ECO:0000313" key="3">
    <source>
        <dbReference type="EMBL" id="STO72195.1"/>
    </source>
</evidence>
<name>A0A377IA57_AVIPA</name>
<accession>A0A377IA57</accession>
<feature type="transmembrane region" description="Helical" evidence="1">
    <location>
        <begin position="204"/>
        <end position="223"/>
    </location>
</feature>
<feature type="transmembrane region" description="Helical" evidence="1">
    <location>
        <begin position="34"/>
        <end position="54"/>
    </location>
</feature>
<dbReference type="EMBL" id="UGHK01000002">
    <property type="protein sequence ID" value="STO72195.1"/>
    <property type="molecule type" value="Genomic_DNA"/>
</dbReference>
<dbReference type="PANTHER" id="PTHR23028">
    <property type="entry name" value="ACETYLTRANSFERASE"/>
    <property type="match status" value="1"/>
</dbReference>
<keyword evidence="3" id="KW-0012">Acyltransferase</keyword>
<gene>
    <name evidence="3" type="primary">oatA</name>
    <name evidence="3" type="ORF">NCTC11296_02116</name>
</gene>
<protein>
    <submittedName>
        <fullName evidence="3">Acyltransferase</fullName>
        <ecNumber evidence="3">2.3.1.-</ecNumber>
    </submittedName>
</protein>
<dbReference type="Pfam" id="PF01757">
    <property type="entry name" value="Acyl_transf_3"/>
    <property type="match status" value="1"/>
</dbReference>
<keyword evidence="1" id="KW-1133">Transmembrane helix</keyword>
<sequence>MSKIKYRPEIDGLRAIAVISVILFHFNHHWLLGGFLGVDVFFVISGYLITKIIVTDIENNQFSYKDFYNRRIKRIFPIFISVMFFSSLIGTLIFTYQDFNTLRKGIEFSTFFSANIFFAKKQGYFDLDANSNPILHIWSLSVEEQYYLIFPLFLIFGYKLFRNKKIFFYLTFVLFLLSLGLTFIPDSYYTKYINIYYLSQLRFFELLIGSGLSFLPPPIQFYLKSQMN</sequence>
<dbReference type="InterPro" id="IPR050879">
    <property type="entry name" value="Acyltransferase_3"/>
</dbReference>
<dbReference type="InterPro" id="IPR002656">
    <property type="entry name" value="Acyl_transf_3_dom"/>
</dbReference>
<feature type="transmembrane region" description="Helical" evidence="1">
    <location>
        <begin position="166"/>
        <end position="184"/>
    </location>
</feature>
<feature type="transmembrane region" description="Helical" evidence="1">
    <location>
        <begin position="145"/>
        <end position="161"/>
    </location>
</feature>
<evidence type="ECO:0000259" key="2">
    <source>
        <dbReference type="Pfam" id="PF01757"/>
    </source>
</evidence>
<evidence type="ECO:0000313" key="4">
    <source>
        <dbReference type="Proteomes" id="UP000254465"/>
    </source>
</evidence>
<dbReference type="EC" id="2.3.1.-" evidence="3"/>
<feature type="transmembrane region" description="Helical" evidence="1">
    <location>
        <begin position="75"/>
        <end position="96"/>
    </location>
</feature>
<dbReference type="PANTHER" id="PTHR23028:SF53">
    <property type="entry name" value="ACYL_TRANSF_3 DOMAIN-CONTAINING PROTEIN"/>
    <property type="match status" value="1"/>
</dbReference>
<feature type="domain" description="Acyltransferase 3" evidence="2">
    <location>
        <begin position="8"/>
        <end position="214"/>
    </location>
</feature>
<keyword evidence="1" id="KW-0812">Transmembrane</keyword>